<gene>
    <name evidence="1" type="ordered locus">Haur_3484</name>
</gene>
<proteinExistence type="predicted"/>
<dbReference type="InParanoid" id="A9B3Y4"/>
<dbReference type="InterPro" id="IPR011989">
    <property type="entry name" value="ARM-like"/>
</dbReference>
<organism evidence="1 2">
    <name type="scientific">Herpetosiphon aurantiacus (strain ATCC 23779 / DSM 785 / 114-95)</name>
    <dbReference type="NCBI Taxonomy" id="316274"/>
    <lineage>
        <taxon>Bacteria</taxon>
        <taxon>Bacillati</taxon>
        <taxon>Chloroflexota</taxon>
        <taxon>Chloroflexia</taxon>
        <taxon>Herpetosiphonales</taxon>
        <taxon>Herpetosiphonaceae</taxon>
        <taxon>Herpetosiphon</taxon>
    </lineage>
</organism>
<dbReference type="Gene3D" id="1.25.10.10">
    <property type="entry name" value="Leucine-rich Repeat Variant"/>
    <property type="match status" value="1"/>
</dbReference>
<reference evidence="1 2" key="1">
    <citation type="journal article" date="2011" name="Stand. Genomic Sci.">
        <title>Complete genome sequence of the filamentous gliding predatory bacterium Herpetosiphon aurantiacus type strain (114-95(T)).</title>
        <authorList>
            <person name="Kiss H."/>
            <person name="Nett M."/>
            <person name="Domin N."/>
            <person name="Martin K."/>
            <person name="Maresca J.A."/>
            <person name="Copeland A."/>
            <person name="Lapidus A."/>
            <person name="Lucas S."/>
            <person name="Berry K.W."/>
            <person name="Glavina Del Rio T."/>
            <person name="Dalin E."/>
            <person name="Tice H."/>
            <person name="Pitluck S."/>
            <person name="Richardson P."/>
            <person name="Bruce D."/>
            <person name="Goodwin L."/>
            <person name="Han C."/>
            <person name="Detter J.C."/>
            <person name="Schmutz J."/>
            <person name="Brettin T."/>
            <person name="Land M."/>
            <person name="Hauser L."/>
            <person name="Kyrpides N.C."/>
            <person name="Ivanova N."/>
            <person name="Goker M."/>
            <person name="Woyke T."/>
            <person name="Klenk H.P."/>
            <person name="Bryant D.A."/>
        </authorList>
    </citation>
    <scope>NUCLEOTIDE SEQUENCE [LARGE SCALE GENOMIC DNA]</scope>
    <source>
        <strain evidence="2">ATCC 23779 / DSM 785 / 114-95</strain>
    </source>
</reference>
<dbReference type="eggNOG" id="COG5330">
    <property type="taxonomic scope" value="Bacteria"/>
</dbReference>
<name>A9B3Y4_HERA2</name>
<evidence type="ECO:0000313" key="2">
    <source>
        <dbReference type="Proteomes" id="UP000000787"/>
    </source>
</evidence>
<dbReference type="EMBL" id="CP000875">
    <property type="protein sequence ID" value="ABX06120.1"/>
    <property type="molecule type" value="Genomic_DNA"/>
</dbReference>
<dbReference type="BioCyc" id="HAUR316274:GHYA-3521-MONOMER"/>
<dbReference type="Proteomes" id="UP000000787">
    <property type="component" value="Chromosome"/>
</dbReference>
<evidence type="ECO:0000313" key="1">
    <source>
        <dbReference type="EMBL" id="ABX06120.1"/>
    </source>
</evidence>
<keyword evidence="2" id="KW-1185">Reference proteome</keyword>
<dbReference type="HOGENOM" id="CLU_606597_0_0_0"/>
<dbReference type="AlphaFoldDB" id="A9B3Y4"/>
<protein>
    <submittedName>
        <fullName evidence="1">Leucine rich repeat variant</fullName>
    </submittedName>
</protein>
<dbReference type="KEGG" id="hau:Haur_3484"/>
<dbReference type="InterPro" id="IPR016024">
    <property type="entry name" value="ARM-type_fold"/>
</dbReference>
<dbReference type="SUPFAM" id="SSF48371">
    <property type="entry name" value="ARM repeat"/>
    <property type="match status" value="1"/>
</dbReference>
<sequence length="451" mass="49730">MNMLDLNQVDQAAMLSLARNPQTDPQQLIALTEWLKLQQGADSAQPSTSFAYLKSQAPQGPLAVILERRTSPLLEALIANPNLPPMLALEFAADVPAAFFANPALPIWLQHDPALFKRMEPLRCMQFLSYPAIPQVILASIQSISPEIAQTVHLHSASNPQLDADWYADYQHYREQVALPDATATTLLQELIGLNAINQPMLSWLRQSPAEQHQALFNRAPATPQPVIEPQTLNFTPNYPRLLESPLAERIQVAHSNDIKGLAILAEDDDLSIRLLVAQNPATPRTVHQLLELDDSQHVRAALARNPNISPKLLLTLARDYTWSAVPIRVAAALNPVATSEILELLAQDQASLVRQTVGQNPQASAEILDHARQRALIEALYALDPWLHMLALGNPATPIEHLAKGARSPWWLGRAALAENPSCPSNVLEQLTNDGNCYVQRLAQTQLNAR</sequence>
<accession>A9B3Y4</accession>